<gene>
    <name evidence="2" type="ORF">HBH25_01835</name>
</gene>
<keyword evidence="3" id="KW-1185">Reference proteome</keyword>
<accession>A0ABX0Y8H3</accession>
<reference evidence="2 3" key="1">
    <citation type="submission" date="2020-03" db="EMBL/GenBank/DDBJ databases">
        <authorList>
            <person name="Wang L."/>
            <person name="He N."/>
            <person name="Li Y."/>
            <person name="Fang Y."/>
            <person name="Zhang F."/>
        </authorList>
    </citation>
    <scope>NUCLEOTIDE SEQUENCE [LARGE SCALE GENOMIC DNA]</scope>
    <source>
        <strain evidence="3">hsmgli-8</strain>
    </source>
</reference>
<feature type="region of interest" description="Disordered" evidence="1">
    <location>
        <begin position="17"/>
        <end position="54"/>
    </location>
</feature>
<name>A0ABX0Y8H3_9PSED</name>
<evidence type="ECO:0000313" key="3">
    <source>
        <dbReference type="Proteomes" id="UP000746535"/>
    </source>
</evidence>
<organism evidence="2 3">
    <name type="scientific">Pseudomonas quercus</name>
    <dbReference type="NCBI Taxonomy" id="2722792"/>
    <lineage>
        <taxon>Bacteria</taxon>
        <taxon>Pseudomonadati</taxon>
        <taxon>Pseudomonadota</taxon>
        <taxon>Gammaproteobacteria</taxon>
        <taxon>Pseudomonadales</taxon>
        <taxon>Pseudomonadaceae</taxon>
        <taxon>Pseudomonas</taxon>
    </lineage>
</organism>
<proteinExistence type="predicted"/>
<dbReference type="RefSeq" id="WP_168080922.1">
    <property type="nucleotide sequence ID" value="NZ_JAAVJI010000001.1"/>
</dbReference>
<comment type="caution">
    <text evidence="2">The sequence shown here is derived from an EMBL/GenBank/DDBJ whole genome shotgun (WGS) entry which is preliminary data.</text>
</comment>
<protein>
    <submittedName>
        <fullName evidence="2">Uncharacterized protein</fullName>
    </submittedName>
</protein>
<dbReference type="EMBL" id="JAAVJI010000001">
    <property type="protein sequence ID" value="NJO99608.1"/>
    <property type="molecule type" value="Genomic_DNA"/>
</dbReference>
<evidence type="ECO:0000313" key="2">
    <source>
        <dbReference type="EMBL" id="NJO99608.1"/>
    </source>
</evidence>
<dbReference type="Proteomes" id="UP000746535">
    <property type="component" value="Unassembled WGS sequence"/>
</dbReference>
<sequence>MYYALYRSVSSYTWRFSEPRSVQPAASDRSTQGGETLARSSRRLRTPSTPRLRA</sequence>
<evidence type="ECO:0000256" key="1">
    <source>
        <dbReference type="SAM" id="MobiDB-lite"/>
    </source>
</evidence>